<gene>
    <name evidence="1" type="ORF">FKR81_03645</name>
</gene>
<dbReference type="AlphaFoldDB" id="A0A563F230"/>
<reference evidence="1 2" key="1">
    <citation type="submission" date="2019-07" db="EMBL/GenBank/DDBJ databases">
        <title>Lentzea xizangensis sp. nov., isolated from Qinghai-Tibetan Plateau Soils.</title>
        <authorList>
            <person name="Huang J."/>
        </authorList>
    </citation>
    <scope>NUCLEOTIDE SEQUENCE [LARGE SCALE GENOMIC DNA]</scope>
    <source>
        <strain evidence="1 2">FXJ1.1311</strain>
    </source>
</reference>
<evidence type="ECO:0000313" key="2">
    <source>
        <dbReference type="Proteomes" id="UP000316639"/>
    </source>
</evidence>
<keyword evidence="2" id="KW-1185">Reference proteome</keyword>
<evidence type="ECO:0000313" key="1">
    <source>
        <dbReference type="EMBL" id="TWP53862.1"/>
    </source>
</evidence>
<accession>A0A563F230</accession>
<dbReference type="PANTHER" id="PTHR39337">
    <property type="entry name" value="BLR5642 PROTEIN"/>
    <property type="match status" value="1"/>
</dbReference>
<protein>
    <submittedName>
        <fullName evidence="1">DUF488 domain-containing protein</fullName>
    </submittedName>
</protein>
<proteinExistence type="predicted"/>
<dbReference type="Proteomes" id="UP000316639">
    <property type="component" value="Unassembled WGS sequence"/>
</dbReference>
<dbReference type="OrthoDB" id="9789109at2"/>
<comment type="caution">
    <text evidence="1">The sequence shown here is derived from an EMBL/GenBank/DDBJ whole genome shotgun (WGS) entry which is preliminary data.</text>
</comment>
<dbReference type="Pfam" id="PF04343">
    <property type="entry name" value="DUF488"/>
    <property type="match status" value="1"/>
</dbReference>
<name>A0A563F230_9PSEU</name>
<organism evidence="1 2">
    <name type="scientific">Lentzea tibetensis</name>
    <dbReference type="NCBI Taxonomy" id="2591470"/>
    <lineage>
        <taxon>Bacteria</taxon>
        <taxon>Bacillati</taxon>
        <taxon>Actinomycetota</taxon>
        <taxon>Actinomycetes</taxon>
        <taxon>Pseudonocardiales</taxon>
        <taxon>Pseudonocardiaceae</taxon>
        <taxon>Lentzea</taxon>
    </lineage>
</organism>
<sequence>MRRIATIGVYGFTAGAFVDELTSAGVGLLLDLRQRRGVRGPDHSWANSVRLQRALAAADIGYRHVKELAPTTELRRLQYRADDRNGVGKRNRVALAPEYAERYTREILDPFDLGALVAELPSSSTTALLCVERDPQACHRSLVAARLCAQHGLVVTNLCPGLAQR</sequence>
<dbReference type="EMBL" id="VOBR01000002">
    <property type="protein sequence ID" value="TWP53862.1"/>
    <property type="molecule type" value="Genomic_DNA"/>
</dbReference>
<dbReference type="RefSeq" id="WP_146349458.1">
    <property type="nucleotide sequence ID" value="NZ_VOBR01000002.1"/>
</dbReference>
<dbReference type="PANTHER" id="PTHR39337:SF1">
    <property type="entry name" value="BLR5642 PROTEIN"/>
    <property type="match status" value="1"/>
</dbReference>
<dbReference type="InterPro" id="IPR007438">
    <property type="entry name" value="DUF488"/>
</dbReference>